<organism evidence="2 3">
    <name type="scientific">Ajellomyces capsulatus (strain H88)</name>
    <name type="common">Darling's disease fungus</name>
    <name type="synonym">Histoplasma capsulatum</name>
    <dbReference type="NCBI Taxonomy" id="544711"/>
    <lineage>
        <taxon>Eukaryota</taxon>
        <taxon>Fungi</taxon>
        <taxon>Dikarya</taxon>
        <taxon>Ascomycota</taxon>
        <taxon>Pezizomycotina</taxon>
        <taxon>Eurotiomycetes</taxon>
        <taxon>Eurotiomycetidae</taxon>
        <taxon>Onygenales</taxon>
        <taxon>Ajellomycetaceae</taxon>
        <taxon>Histoplasma</taxon>
    </lineage>
</organism>
<accession>A0A8A1LS13</accession>
<dbReference type="Proteomes" id="UP000663419">
    <property type="component" value="Chromosome 3"/>
</dbReference>
<reference evidence="2" key="1">
    <citation type="submission" date="2021-01" db="EMBL/GenBank/DDBJ databases">
        <title>Chromosome-level genome assembly of a human fungal pathogen reveals clustering of transcriptionally co-regulated genes.</title>
        <authorList>
            <person name="Voorhies M."/>
            <person name="Cohen S."/>
            <person name="Shea T.P."/>
            <person name="Petrus S."/>
            <person name="Munoz J.F."/>
            <person name="Poplawski S."/>
            <person name="Goldman W.E."/>
            <person name="Michael T."/>
            <person name="Cuomo C.A."/>
            <person name="Sil A."/>
            <person name="Beyhan S."/>
        </authorList>
    </citation>
    <scope>NUCLEOTIDE SEQUENCE</scope>
    <source>
        <strain evidence="2">H88</strain>
    </source>
</reference>
<evidence type="ECO:0000256" key="1">
    <source>
        <dbReference type="SAM" id="SignalP"/>
    </source>
</evidence>
<keyword evidence="1" id="KW-0732">Signal</keyword>
<feature type="signal peptide" evidence="1">
    <location>
        <begin position="1"/>
        <end position="21"/>
    </location>
</feature>
<evidence type="ECO:0000313" key="2">
    <source>
        <dbReference type="EMBL" id="QSS54822.1"/>
    </source>
</evidence>
<feature type="chain" id="PRO_5034085677" evidence="1">
    <location>
        <begin position="22"/>
        <end position="135"/>
    </location>
</feature>
<sequence length="135" mass="15303">MKFIFSVIQVIFVLVMQEILAKKISVQNIKHITDNKNNKNNIVYNSRISTASKDSTDQIISSLSSTSSLSNFSMLNLNQNSKQSISTSNLALNNRFVHCEDLWCEYNEECLVLQCGPCIATLEEDEKVCMNIFLN</sequence>
<protein>
    <submittedName>
        <fullName evidence="2">Uncharacterized protein</fullName>
    </submittedName>
</protein>
<evidence type="ECO:0000313" key="3">
    <source>
        <dbReference type="Proteomes" id="UP000663419"/>
    </source>
</evidence>
<gene>
    <name evidence="2" type="ORF">I7I53_02498</name>
</gene>
<name>A0A8A1LS13_AJEC8</name>
<dbReference type="VEuPathDB" id="FungiDB:I7I53_02498"/>
<dbReference type="EMBL" id="CP069104">
    <property type="protein sequence ID" value="QSS54822.1"/>
    <property type="molecule type" value="Genomic_DNA"/>
</dbReference>
<proteinExistence type="predicted"/>
<dbReference type="AlphaFoldDB" id="A0A8A1LS13"/>